<feature type="compositionally biased region" description="Polar residues" evidence="1">
    <location>
        <begin position="1"/>
        <end position="12"/>
    </location>
</feature>
<accession>A0A453GHW9</accession>
<reference evidence="3" key="1">
    <citation type="journal article" date="2014" name="Science">
        <title>Ancient hybridizations among the ancestral genomes of bread wheat.</title>
        <authorList>
            <consortium name="International Wheat Genome Sequencing Consortium,"/>
            <person name="Marcussen T."/>
            <person name="Sandve S.R."/>
            <person name="Heier L."/>
            <person name="Spannagl M."/>
            <person name="Pfeifer M."/>
            <person name="Jakobsen K.S."/>
            <person name="Wulff B.B."/>
            <person name="Steuernagel B."/>
            <person name="Mayer K.F."/>
            <person name="Olsen O.A."/>
        </authorList>
    </citation>
    <scope>NUCLEOTIDE SEQUENCE [LARGE SCALE GENOMIC DNA]</scope>
    <source>
        <strain evidence="3">cv. AL8/78</strain>
    </source>
</reference>
<evidence type="ECO:0000313" key="2">
    <source>
        <dbReference type="EnsemblPlants" id="AET3Gv21026200.8"/>
    </source>
</evidence>
<reference evidence="2" key="4">
    <citation type="submission" date="2019-03" db="UniProtKB">
        <authorList>
            <consortium name="EnsemblPlants"/>
        </authorList>
    </citation>
    <scope>IDENTIFICATION</scope>
</reference>
<reference evidence="2" key="5">
    <citation type="journal article" date="2021" name="G3 (Bethesda)">
        <title>Aegilops tauschii genome assembly Aet v5.0 features greater sequence contiguity and improved annotation.</title>
        <authorList>
            <person name="Wang L."/>
            <person name="Zhu T."/>
            <person name="Rodriguez J.C."/>
            <person name="Deal K.R."/>
            <person name="Dubcovsky J."/>
            <person name="McGuire P.E."/>
            <person name="Lux T."/>
            <person name="Spannagl M."/>
            <person name="Mayer K.F.X."/>
            <person name="Baldrich P."/>
            <person name="Meyers B.C."/>
            <person name="Huo N."/>
            <person name="Gu Y.Q."/>
            <person name="Zhou H."/>
            <person name="Devos K.M."/>
            <person name="Bennetzen J.L."/>
            <person name="Unver T."/>
            <person name="Budak H."/>
            <person name="Gulick P.J."/>
            <person name="Galiba G."/>
            <person name="Kalapos B."/>
            <person name="Nelson D.R."/>
            <person name="Li P."/>
            <person name="You F.M."/>
            <person name="Luo M.C."/>
            <person name="Dvorak J."/>
        </authorList>
    </citation>
    <scope>NUCLEOTIDE SEQUENCE [LARGE SCALE GENOMIC DNA]</scope>
    <source>
        <strain evidence="2">cv. AL8/78</strain>
    </source>
</reference>
<reference evidence="3" key="2">
    <citation type="journal article" date="2017" name="Nat. Plants">
        <title>The Aegilops tauschii genome reveals multiple impacts of transposons.</title>
        <authorList>
            <person name="Zhao G."/>
            <person name="Zou C."/>
            <person name="Li K."/>
            <person name="Wang K."/>
            <person name="Li T."/>
            <person name="Gao L."/>
            <person name="Zhang X."/>
            <person name="Wang H."/>
            <person name="Yang Z."/>
            <person name="Liu X."/>
            <person name="Jiang W."/>
            <person name="Mao L."/>
            <person name="Kong X."/>
            <person name="Jiao Y."/>
            <person name="Jia J."/>
        </authorList>
    </citation>
    <scope>NUCLEOTIDE SEQUENCE [LARGE SCALE GENOMIC DNA]</scope>
    <source>
        <strain evidence="3">cv. AL8/78</strain>
    </source>
</reference>
<name>A0A453GHW9_AEGTS</name>
<sequence>MSQVQTPSSAEWLSNHDGAKDAKNHMQDKCGLKTLLCKVRAGSMQVSRGTEHHYSQESSSLKTLVRDVRLQNTSAVFFRECTSPGSWRCNVSRISTDYNTNRKFVRTAPAWKWQKTQDQSNRVCQSLNTVYLSEKAQGTEQTPWSSSAAQRSLFHCHVLPPSQNTCHQNRQKGMYLESKYI</sequence>
<dbReference type="Gramene" id="AET3Gv21026200.8">
    <property type="protein sequence ID" value="AET3Gv21026200.8"/>
    <property type="gene ID" value="AET3Gv21026200"/>
</dbReference>
<feature type="region of interest" description="Disordered" evidence="1">
    <location>
        <begin position="1"/>
        <end position="24"/>
    </location>
</feature>
<proteinExistence type="predicted"/>
<dbReference type="AlphaFoldDB" id="A0A453GHW9"/>
<organism evidence="2 3">
    <name type="scientific">Aegilops tauschii subsp. strangulata</name>
    <name type="common">Goatgrass</name>
    <dbReference type="NCBI Taxonomy" id="200361"/>
    <lineage>
        <taxon>Eukaryota</taxon>
        <taxon>Viridiplantae</taxon>
        <taxon>Streptophyta</taxon>
        <taxon>Embryophyta</taxon>
        <taxon>Tracheophyta</taxon>
        <taxon>Spermatophyta</taxon>
        <taxon>Magnoliopsida</taxon>
        <taxon>Liliopsida</taxon>
        <taxon>Poales</taxon>
        <taxon>Poaceae</taxon>
        <taxon>BOP clade</taxon>
        <taxon>Pooideae</taxon>
        <taxon>Triticodae</taxon>
        <taxon>Triticeae</taxon>
        <taxon>Triticinae</taxon>
        <taxon>Aegilops</taxon>
    </lineage>
</organism>
<dbReference type="Proteomes" id="UP000015105">
    <property type="component" value="Chromosome 3D"/>
</dbReference>
<dbReference type="EnsemblPlants" id="AET3Gv21026200.8">
    <property type="protein sequence ID" value="AET3Gv21026200.8"/>
    <property type="gene ID" value="AET3Gv21026200"/>
</dbReference>
<evidence type="ECO:0000313" key="3">
    <source>
        <dbReference type="Proteomes" id="UP000015105"/>
    </source>
</evidence>
<protein>
    <submittedName>
        <fullName evidence="2">Uncharacterized protein</fullName>
    </submittedName>
</protein>
<evidence type="ECO:0000256" key="1">
    <source>
        <dbReference type="SAM" id="MobiDB-lite"/>
    </source>
</evidence>
<reference evidence="2" key="3">
    <citation type="journal article" date="2017" name="Nature">
        <title>Genome sequence of the progenitor of the wheat D genome Aegilops tauschii.</title>
        <authorList>
            <person name="Luo M.C."/>
            <person name="Gu Y.Q."/>
            <person name="Puiu D."/>
            <person name="Wang H."/>
            <person name="Twardziok S.O."/>
            <person name="Deal K.R."/>
            <person name="Huo N."/>
            <person name="Zhu T."/>
            <person name="Wang L."/>
            <person name="Wang Y."/>
            <person name="McGuire P.E."/>
            <person name="Liu S."/>
            <person name="Long H."/>
            <person name="Ramasamy R.K."/>
            <person name="Rodriguez J.C."/>
            <person name="Van S.L."/>
            <person name="Yuan L."/>
            <person name="Wang Z."/>
            <person name="Xia Z."/>
            <person name="Xiao L."/>
            <person name="Anderson O.D."/>
            <person name="Ouyang S."/>
            <person name="Liang Y."/>
            <person name="Zimin A.V."/>
            <person name="Pertea G."/>
            <person name="Qi P."/>
            <person name="Bennetzen J.L."/>
            <person name="Dai X."/>
            <person name="Dawson M.W."/>
            <person name="Muller H.G."/>
            <person name="Kugler K."/>
            <person name="Rivarola-Duarte L."/>
            <person name="Spannagl M."/>
            <person name="Mayer K.F.X."/>
            <person name="Lu F.H."/>
            <person name="Bevan M.W."/>
            <person name="Leroy P."/>
            <person name="Li P."/>
            <person name="You F.M."/>
            <person name="Sun Q."/>
            <person name="Liu Z."/>
            <person name="Lyons E."/>
            <person name="Wicker T."/>
            <person name="Salzberg S.L."/>
            <person name="Devos K.M."/>
            <person name="Dvorak J."/>
        </authorList>
    </citation>
    <scope>NUCLEOTIDE SEQUENCE [LARGE SCALE GENOMIC DNA]</scope>
    <source>
        <strain evidence="2">cv. AL8/78</strain>
    </source>
</reference>
<keyword evidence="3" id="KW-1185">Reference proteome</keyword>